<keyword evidence="9" id="KW-1185">Reference proteome</keyword>
<evidence type="ECO:0000256" key="5">
    <source>
        <dbReference type="ARBA" id="ARBA00022777"/>
    </source>
</evidence>
<dbReference type="InterPro" id="IPR035965">
    <property type="entry name" value="PAS-like_dom_sf"/>
</dbReference>
<dbReference type="Gene3D" id="3.30.450.20">
    <property type="entry name" value="PAS domain"/>
    <property type="match status" value="1"/>
</dbReference>
<dbReference type="Gene3D" id="1.10.287.130">
    <property type="match status" value="1"/>
</dbReference>
<keyword evidence="6" id="KW-0902">Two-component regulatory system</keyword>
<dbReference type="PRINTS" id="PR00344">
    <property type="entry name" value="BCTRLSENSOR"/>
</dbReference>
<dbReference type="PANTHER" id="PTHR43711">
    <property type="entry name" value="TWO-COMPONENT HISTIDINE KINASE"/>
    <property type="match status" value="1"/>
</dbReference>
<dbReference type="InterPro" id="IPR036890">
    <property type="entry name" value="HATPase_C_sf"/>
</dbReference>
<dbReference type="InterPro" id="IPR004358">
    <property type="entry name" value="Sig_transdc_His_kin-like_C"/>
</dbReference>
<dbReference type="AlphaFoldDB" id="A0A385SVS2"/>
<dbReference type="CDD" id="cd00082">
    <property type="entry name" value="HisKA"/>
    <property type="match status" value="1"/>
</dbReference>
<dbReference type="Pfam" id="PF02518">
    <property type="entry name" value="HATPase_c"/>
    <property type="match status" value="1"/>
</dbReference>
<name>A0A385SVS2_9BACT</name>
<keyword evidence="3" id="KW-0597">Phosphoprotein</keyword>
<organism evidence="8 9">
    <name type="scientific">Chryseolinea soli</name>
    <dbReference type="NCBI Taxonomy" id="2321403"/>
    <lineage>
        <taxon>Bacteria</taxon>
        <taxon>Pseudomonadati</taxon>
        <taxon>Bacteroidota</taxon>
        <taxon>Cytophagia</taxon>
        <taxon>Cytophagales</taxon>
        <taxon>Fulvivirgaceae</taxon>
        <taxon>Chryseolinea</taxon>
    </lineage>
</organism>
<dbReference type="RefSeq" id="WP_119757289.1">
    <property type="nucleotide sequence ID" value="NZ_CP032382.1"/>
</dbReference>
<proteinExistence type="predicted"/>
<dbReference type="KEGG" id="chk:D4L85_27335"/>
<keyword evidence="5 8" id="KW-0418">Kinase</keyword>
<dbReference type="SUPFAM" id="SSF47384">
    <property type="entry name" value="Homodimeric domain of signal transducing histidine kinase"/>
    <property type="match status" value="1"/>
</dbReference>
<dbReference type="InterPro" id="IPR050736">
    <property type="entry name" value="Sensor_HK_Regulatory"/>
</dbReference>
<gene>
    <name evidence="8" type="ORF">D4L85_27335</name>
</gene>
<evidence type="ECO:0000256" key="4">
    <source>
        <dbReference type="ARBA" id="ARBA00022679"/>
    </source>
</evidence>
<dbReference type="EC" id="2.7.13.3" evidence="2"/>
<evidence type="ECO:0000313" key="9">
    <source>
        <dbReference type="Proteomes" id="UP000266183"/>
    </source>
</evidence>
<dbReference type="NCBIfam" id="TIGR00229">
    <property type="entry name" value="sensory_box"/>
    <property type="match status" value="1"/>
</dbReference>
<dbReference type="PANTHER" id="PTHR43711:SF31">
    <property type="entry name" value="HISTIDINE KINASE"/>
    <property type="match status" value="1"/>
</dbReference>
<accession>A0A385SVS2</accession>
<dbReference type="OrthoDB" id="9766459at2"/>
<sequence length="517" mass="59631">MTGRMTQLEQSDVSVWQDMFTSIIEDADANILLIDEEFKVISLNSGFYWIFFETYGIELKKGSSLLNAMEPKNARLTHEWKERCMIALSGTPIKVEDVFEIDGRNYYWEIHFKSSARPDGSQVISVFSRDITVRKAYQRKIIGNEANLRSILNTIEDSIWLINADYELIDFNKEFYRKYKMAFGVKLLKGANILTLLPDTMPDLRETWRLRYESGLKGRPGKYYDTYPVDDKEWRTYEIKTYPIVENGEVTGLTVFARDITNQTRAEDLLKKQNEELIKINSELDRFVYSASHDLRAPLMSVKGLLNMIKRDPDKANTEQYLALIERSVNKLDHFISDIIHYSRNSRMEIMPKRIDFHELLEESIESLKFMEGAEQVQSIKNIQVMAPFYSDYSRLLMVFNNIIANAVRYRNTGRGNSFLKIDIIANEETALIRFTDNGVGIAEEYVDKIFKMFFRANADSKGSGLGLYIVKGALEKLDGTIQVQSRLGEGTEFTIEIPNVRGPELGARIQEPGARI</sequence>
<dbReference type="InterPro" id="IPR036097">
    <property type="entry name" value="HisK_dim/P_sf"/>
</dbReference>
<dbReference type="SUPFAM" id="SSF55874">
    <property type="entry name" value="ATPase domain of HSP90 chaperone/DNA topoisomerase II/histidine kinase"/>
    <property type="match status" value="1"/>
</dbReference>
<protein>
    <recommendedName>
        <fullName evidence="2">histidine kinase</fullName>
        <ecNumber evidence="2">2.7.13.3</ecNumber>
    </recommendedName>
</protein>
<dbReference type="GO" id="GO:0000155">
    <property type="term" value="F:phosphorelay sensor kinase activity"/>
    <property type="evidence" value="ECO:0007669"/>
    <property type="project" value="InterPro"/>
</dbReference>
<feature type="domain" description="Histidine kinase" evidence="7">
    <location>
        <begin position="290"/>
        <end position="502"/>
    </location>
</feature>
<evidence type="ECO:0000256" key="2">
    <source>
        <dbReference type="ARBA" id="ARBA00012438"/>
    </source>
</evidence>
<dbReference type="Proteomes" id="UP000266183">
    <property type="component" value="Chromosome"/>
</dbReference>
<evidence type="ECO:0000256" key="1">
    <source>
        <dbReference type="ARBA" id="ARBA00000085"/>
    </source>
</evidence>
<dbReference type="SUPFAM" id="SSF55785">
    <property type="entry name" value="PYP-like sensor domain (PAS domain)"/>
    <property type="match status" value="1"/>
</dbReference>
<comment type="catalytic activity">
    <reaction evidence="1">
        <text>ATP + protein L-histidine = ADP + protein N-phospho-L-histidine.</text>
        <dbReference type="EC" id="2.7.13.3"/>
    </reaction>
</comment>
<evidence type="ECO:0000259" key="7">
    <source>
        <dbReference type="PROSITE" id="PS50109"/>
    </source>
</evidence>
<evidence type="ECO:0000256" key="3">
    <source>
        <dbReference type="ARBA" id="ARBA00022553"/>
    </source>
</evidence>
<dbReference type="InterPro" id="IPR005467">
    <property type="entry name" value="His_kinase_dom"/>
</dbReference>
<dbReference type="Gene3D" id="3.30.565.10">
    <property type="entry name" value="Histidine kinase-like ATPase, C-terminal domain"/>
    <property type="match status" value="1"/>
</dbReference>
<dbReference type="InterPro" id="IPR000014">
    <property type="entry name" value="PAS"/>
</dbReference>
<reference evidence="9" key="1">
    <citation type="submission" date="2018-09" db="EMBL/GenBank/DDBJ databases">
        <title>Chryseolinea sp. KIS68-18 isolated from soil.</title>
        <authorList>
            <person name="Weon H.-Y."/>
            <person name="Kwon S.-W."/>
            <person name="Lee S.A."/>
        </authorList>
    </citation>
    <scope>NUCLEOTIDE SEQUENCE [LARGE SCALE GENOMIC DNA]</scope>
    <source>
        <strain evidence="9">KIS68-18</strain>
    </source>
</reference>
<dbReference type="Pfam" id="PF00512">
    <property type="entry name" value="HisKA"/>
    <property type="match status" value="1"/>
</dbReference>
<evidence type="ECO:0000256" key="6">
    <source>
        <dbReference type="ARBA" id="ARBA00023012"/>
    </source>
</evidence>
<evidence type="ECO:0000313" key="8">
    <source>
        <dbReference type="EMBL" id="AYB34065.1"/>
    </source>
</evidence>
<dbReference type="SMART" id="SM00387">
    <property type="entry name" value="HATPase_c"/>
    <property type="match status" value="1"/>
</dbReference>
<dbReference type="SMART" id="SM00388">
    <property type="entry name" value="HisKA"/>
    <property type="match status" value="1"/>
</dbReference>
<dbReference type="PROSITE" id="PS50109">
    <property type="entry name" value="HIS_KIN"/>
    <property type="match status" value="1"/>
</dbReference>
<dbReference type="EMBL" id="CP032382">
    <property type="protein sequence ID" value="AYB34065.1"/>
    <property type="molecule type" value="Genomic_DNA"/>
</dbReference>
<keyword evidence="4" id="KW-0808">Transferase</keyword>
<dbReference type="InterPro" id="IPR003594">
    <property type="entry name" value="HATPase_dom"/>
</dbReference>
<dbReference type="InterPro" id="IPR003661">
    <property type="entry name" value="HisK_dim/P_dom"/>
</dbReference>